<reference evidence="3 4" key="1">
    <citation type="submission" date="2013-08" db="EMBL/GenBank/DDBJ databases">
        <authorList>
            <person name="Huang J."/>
            <person name="Wang G."/>
        </authorList>
    </citation>
    <scope>NUCLEOTIDE SEQUENCE [LARGE SCALE GENOMIC DNA]</scope>
    <source>
        <strain evidence="3 4">JSM 072002</strain>
    </source>
</reference>
<keyword evidence="2" id="KW-0472">Membrane</keyword>
<dbReference type="InterPro" id="IPR055338">
    <property type="entry name" value="YqfX-like"/>
</dbReference>
<dbReference type="RefSeq" id="WP_036830966.1">
    <property type="nucleotide sequence ID" value="NZ_AVPG01000001.1"/>
</dbReference>
<evidence type="ECO:0000313" key="4">
    <source>
        <dbReference type="Proteomes" id="UP000030401"/>
    </source>
</evidence>
<keyword evidence="2" id="KW-0812">Transmembrane</keyword>
<feature type="transmembrane region" description="Helical" evidence="2">
    <location>
        <begin position="77"/>
        <end position="106"/>
    </location>
</feature>
<evidence type="ECO:0000256" key="1">
    <source>
        <dbReference type="SAM" id="MobiDB-lite"/>
    </source>
</evidence>
<gene>
    <name evidence="3" type="ORF">N784_00740</name>
</gene>
<keyword evidence="2" id="KW-1133">Transmembrane helix</keyword>
<proteinExistence type="predicted"/>
<sequence>MDNRFNHDEQIEDAPKYGNEKVSQLEGGQNQDDTQLYAGTDDVEFAQEAAIERNIVREPMESSERETSMESDVQTGFGWVALVVSIVSFFVLPVVMGAAGIILGFISKRRGADTLGNVAIFVGIVSIVLSLFFAPFV</sequence>
<name>A0A0A5G6Y3_9BACI</name>
<organism evidence="3 4">
    <name type="scientific">Pontibacillus litoralis JSM 072002</name>
    <dbReference type="NCBI Taxonomy" id="1385512"/>
    <lineage>
        <taxon>Bacteria</taxon>
        <taxon>Bacillati</taxon>
        <taxon>Bacillota</taxon>
        <taxon>Bacilli</taxon>
        <taxon>Bacillales</taxon>
        <taxon>Bacillaceae</taxon>
        <taxon>Pontibacillus</taxon>
    </lineage>
</organism>
<dbReference type="Proteomes" id="UP000030401">
    <property type="component" value="Unassembled WGS sequence"/>
</dbReference>
<accession>A0A0A5G6Y3</accession>
<dbReference type="eggNOG" id="COG4709">
    <property type="taxonomic scope" value="Bacteria"/>
</dbReference>
<feature type="transmembrane region" description="Helical" evidence="2">
    <location>
        <begin position="118"/>
        <end position="136"/>
    </location>
</feature>
<comment type="caution">
    <text evidence="3">The sequence shown here is derived from an EMBL/GenBank/DDBJ whole genome shotgun (WGS) entry which is preliminary data.</text>
</comment>
<feature type="region of interest" description="Disordered" evidence="1">
    <location>
        <begin position="1"/>
        <end position="34"/>
    </location>
</feature>
<dbReference type="AlphaFoldDB" id="A0A0A5G6Y3"/>
<dbReference type="EMBL" id="AVPG01000001">
    <property type="protein sequence ID" value="KGX88896.1"/>
    <property type="molecule type" value="Genomic_DNA"/>
</dbReference>
<dbReference type="STRING" id="1385512.N784_00740"/>
<protein>
    <submittedName>
        <fullName evidence="3">Membrane protein</fullName>
    </submittedName>
</protein>
<dbReference type="PANTHER" id="PTHR40040">
    <property type="entry name" value="SMALL HYDROPHOBIC PROTEIN-RELATED"/>
    <property type="match status" value="1"/>
</dbReference>
<keyword evidence="4" id="KW-1185">Reference proteome</keyword>
<dbReference type="PANTHER" id="PTHR40040:SF1">
    <property type="entry name" value="MEMBRANE PROTEIN"/>
    <property type="match status" value="1"/>
</dbReference>
<feature type="compositionally biased region" description="Basic and acidic residues" evidence="1">
    <location>
        <begin position="1"/>
        <end position="19"/>
    </location>
</feature>
<evidence type="ECO:0000313" key="3">
    <source>
        <dbReference type="EMBL" id="KGX88896.1"/>
    </source>
</evidence>
<evidence type="ECO:0000256" key="2">
    <source>
        <dbReference type="SAM" id="Phobius"/>
    </source>
</evidence>